<dbReference type="RefSeq" id="WP_015710683.1">
    <property type="nucleotide sequence ID" value="NC_015577.1"/>
</dbReference>
<evidence type="ECO:0000313" key="3">
    <source>
        <dbReference type="EMBL" id="AEF82205.1"/>
    </source>
</evidence>
<evidence type="ECO:0000259" key="2">
    <source>
        <dbReference type="Pfam" id="PF01593"/>
    </source>
</evidence>
<protein>
    <submittedName>
        <fullName evidence="3">Putative FAD dependent oxidoreductase</fullName>
    </submittedName>
</protein>
<evidence type="ECO:0000313" key="4">
    <source>
        <dbReference type="Proteomes" id="UP000009222"/>
    </source>
</evidence>
<accession>F5YFZ0</accession>
<dbReference type="SUPFAM" id="SSF51905">
    <property type="entry name" value="FAD/NAD(P)-binding domain"/>
    <property type="match status" value="1"/>
</dbReference>
<dbReference type="Gene3D" id="3.50.50.60">
    <property type="entry name" value="FAD/NAD(P)-binding domain"/>
    <property type="match status" value="2"/>
</dbReference>
<dbReference type="HOGENOM" id="CLU_019722_3_0_12"/>
<keyword evidence="4" id="KW-1185">Reference proteome</keyword>
<dbReference type="InterPro" id="IPR002937">
    <property type="entry name" value="Amino_oxidase"/>
</dbReference>
<comment type="similarity">
    <text evidence="1">Belongs to the carotenoid/retinoid oxidoreductase family.</text>
</comment>
<sequence>MKKVIIVGAGIAGLSAGIYARKSGFDVTIVESHAIPGGNCTAWRRNGYLFEGGMHWLNGSGPEKSHNKLWKEVGALNEGTKIFNTDPFLVCEYDGKRAAMHRDVKEFEEHLSAVSPEDIPLIKKMCRDIRRFRGFGIPVRDIPGLKVREKAPGLRKVALKAISLLPRIIALGRISAGDYARRFRSPAIRLLLLKTVNPGYDALSLFFILSCFMSGDGGYIEGGSLKLIQNMADRFVKAGGILRCNTKANRVLVKDGRTAGVETKDGIIPADAVIVAADTLAAVDTLFEAPLHEGWADILRCRETTLIVNTFISIGVKADLSSLPETMVFPLEKPFEFGGFTINHLNLNNYAPYPEYAPKGCTAITSSISVDTYDYWKNAREQGAYDQRKRELFEAVLSRLEERFPLIKGKAETWDVATPLTYERFCGTYHGSWMTITPPGHRRTIYPSKAKKIKGLYFAGQRIQPPGGMPVALITGRRAVQYLCRDFGAVFG</sequence>
<dbReference type="KEGG" id="taz:TREAZ_1317"/>
<feature type="domain" description="Amine oxidase" evidence="2">
    <location>
        <begin position="11"/>
        <end position="483"/>
    </location>
</feature>
<dbReference type="InParanoid" id="F5YFZ0"/>
<dbReference type="PANTHER" id="PTHR43734:SF1">
    <property type="entry name" value="PHYTOENE DESATURASE"/>
    <property type="match status" value="1"/>
</dbReference>
<dbReference type="STRING" id="545695.TREAZ_1317"/>
<dbReference type="Proteomes" id="UP000009222">
    <property type="component" value="Chromosome"/>
</dbReference>
<evidence type="ECO:0000256" key="1">
    <source>
        <dbReference type="ARBA" id="ARBA00006046"/>
    </source>
</evidence>
<organism evidence="3 4">
    <name type="scientific">Leadbettera azotonutricia (strain ATCC BAA-888 / DSM 13862 / ZAS-9)</name>
    <name type="common">Treponema azotonutricium</name>
    <dbReference type="NCBI Taxonomy" id="545695"/>
    <lineage>
        <taxon>Bacteria</taxon>
        <taxon>Pseudomonadati</taxon>
        <taxon>Spirochaetota</taxon>
        <taxon>Spirochaetia</taxon>
        <taxon>Spirochaetales</taxon>
        <taxon>Breznakiellaceae</taxon>
        <taxon>Leadbettera</taxon>
    </lineage>
</organism>
<dbReference type="EMBL" id="CP001841">
    <property type="protein sequence ID" value="AEF82205.1"/>
    <property type="molecule type" value="Genomic_DNA"/>
</dbReference>
<reference evidence="4" key="1">
    <citation type="submission" date="2009-12" db="EMBL/GenBank/DDBJ databases">
        <title>Complete sequence of Treponema azotonutricium strain ZAS-9.</title>
        <authorList>
            <person name="Tetu S.G."/>
            <person name="Matson E."/>
            <person name="Ren Q."/>
            <person name="Seshadri R."/>
            <person name="Elbourne L."/>
            <person name="Hassan K.A."/>
            <person name="Durkin A."/>
            <person name="Radune D."/>
            <person name="Mohamoud Y."/>
            <person name="Shay R."/>
            <person name="Jin S."/>
            <person name="Zhang X."/>
            <person name="Lucey K."/>
            <person name="Ballor N.R."/>
            <person name="Ottesen E."/>
            <person name="Rosenthal R."/>
            <person name="Allen A."/>
            <person name="Leadbetter J.R."/>
            <person name="Paulsen I.T."/>
        </authorList>
    </citation>
    <scope>NUCLEOTIDE SEQUENCE [LARGE SCALE GENOMIC DNA]</scope>
    <source>
        <strain evidence="4">ATCC BAA-888 / DSM 13862 / ZAS-9</strain>
    </source>
</reference>
<dbReference type="Pfam" id="PF01593">
    <property type="entry name" value="Amino_oxidase"/>
    <property type="match status" value="1"/>
</dbReference>
<reference evidence="3 4" key="2">
    <citation type="journal article" date="2011" name="ISME J.">
        <title>RNA-seq reveals cooperative metabolic interactions between two termite-gut spirochete species in co-culture.</title>
        <authorList>
            <person name="Rosenthal A.Z."/>
            <person name="Matson E.G."/>
            <person name="Eldar A."/>
            <person name="Leadbetter J.R."/>
        </authorList>
    </citation>
    <scope>NUCLEOTIDE SEQUENCE [LARGE SCALE GENOMIC DNA]</scope>
    <source>
        <strain evidence="4">ATCC BAA-888 / DSM 13862 / ZAS-9</strain>
    </source>
</reference>
<name>F5YFZ0_LEAAZ</name>
<proteinExistence type="inferred from homology"/>
<dbReference type="AlphaFoldDB" id="F5YFZ0"/>
<gene>
    <name evidence="3" type="ordered locus">TREAZ_1317</name>
</gene>
<dbReference type="PANTHER" id="PTHR43734">
    <property type="entry name" value="PHYTOENE DESATURASE"/>
    <property type="match status" value="1"/>
</dbReference>
<dbReference type="eggNOG" id="COG1233">
    <property type="taxonomic scope" value="Bacteria"/>
</dbReference>
<dbReference type="InterPro" id="IPR036188">
    <property type="entry name" value="FAD/NAD-bd_sf"/>
</dbReference>
<dbReference type="GO" id="GO:0016491">
    <property type="term" value="F:oxidoreductase activity"/>
    <property type="evidence" value="ECO:0007669"/>
    <property type="project" value="InterPro"/>
</dbReference>
<dbReference type="OrthoDB" id="9814556at2"/>